<comment type="caution">
    <text evidence="3">The sequence shown here is derived from an EMBL/GenBank/DDBJ whole genome shotgun (WGS) entry which is preliminary data.</text>
</comment>
<sequence>MAALGVSVSRCAVLTDKPATTARKGVALPSRRLIRPLTLRLIAAVVALILVLLFPAHHLLTLENNDSMPSRISILYAQALLNANPGNSELRISLANKLFQVGEFALANATLEPLHESPDTAVQWLRLSIEWQLLAAIAPDHPDRLNAVQHFQHLLLAFQRHAALSSDYLETMATYWLATEHPAHAAALYERLGEQDRERQYHWLSLAGHWWLRAGHPDRSAAAWHRAYQVAETSVMTLGWLGWLVSPAYAQAGEASPESPRRAAALEALRSAQQSQDDDGVGYAREYLSVFPNDPELLDLGIRLALAHGQPQQALAWSQRLIDVRPGTATLERHVTIALGLNELAVALEALTFLRQRHPEQPRYLEQFAQTQQWAGDAAGAMQSAQTLARLTGEERHDRWVVALALSVRDRNAALQALTRLESNGTITLKDRRLWADLLEQLGDPDTAIARIQSWQAAGIRDQALAIRAATWLEQTGRLDEADEAWTAITAQYGAQPAFVQAQSNVLAQNWQLDSAFDVLANAPSTPQDAATGYWQQRAALAWQLGDSAASLEAYTALFEQGALDADGTSRLIQTAADQQQLDLAMRVSEKRWTQAKDGDALIQMLYLAQRERQPALTQTLLAMADQAPEQFAQSPDYWGAVAQQALLQRAPGEAMAAYQRALELSTDNPSLQAGMLYALAAAGESDVLRQRLVEWQPTAANTPAMMSAMAEGHRYLGNLDHALTWYAMASDARVLDDWQQLYYADALDQSGQHNVAFTRRIAALNQLSPGLMKDLDAPLSSEQRREQIQVMALVAQRQGPDSVHGWYRHIVADAFATTPAQARESEWLFDANIALQRPLHARYVLLRSQALGFPSPPWQVLAVAMEKNDRDTLKQLLESDLGRTLSATDRLAIMRQLDRRQDARALAETLTQAGEDHRQDLVELAQDMPHRLSSSASYQRLGELEIAEQEAVYQLSGERFWGQLTLVQRQLDAPSNDVDSSGITDERGGELTLGWNGPRLDTQLNVGQLQTDRVNRTYGSATQRWQATSRLAGTLYGEISQTSEINERLRLLAIEDRVGAQLEWTPTARDTLTLNASHIDLRSRETRASLGEGYRVDAAWRHALIKGATRQLEISLLANHADYRVNDALPDDIQRRLAADTQATDLLTDTSSFMGVGVTLRRGNPYATSPTLASPMLEVGLEAGYRLPDNDIGLNARLAVGSRLFGNDALSLQLEADQGSGSEGDTSLGVSLTYHYFLGH</sequence>
<keyword evidence="4" id="KW-1185">Reference proteome</keyword>
<feature type="domain" description="PelB C-terminal" evidence="2">
    <location>
        <begin position="928"/>
        <end position="1238"/>
    </location>
</feature>
<evidence type="ECO:0000259" key="2">
    <source>
        <dbReference type="Pfam" id="PF24604"/>
    </source>
</evidence>
<evidence type="ECO:0000313" key="4">
    <source>
        <dbReference type="Proteomes" id="UP000466130"/>
    </source>
</evidence>
<name>A0ABQ6X6T6_9GAMM</name>
<proteinExistence type="predicted"/>
<feature type="transmembrane region" description="Helical" evidence="1">
    <location>
        <begin position="41"/>
        <end position="60"/>
    </location>
</feature>
<dbReference type="InterPro" id="IPR011990">
    <property type="entry name" value="TPR-like_helical_dom_sf"/>
</dbReference>
<accession>A0ABQ6X6T6</accession>
<organism evidence="3 4">
    <name type="scientific">Vreelandella piezotolerans</name>
    <dbReference type="NCBI Taxonomy" id="2609667"/>
    <lineage>
        <taxon>Bacteria</taxon>
        <taxon>Pseudomonadati</taxon>
        <taxon>Pseudomonadota</taxon>
        <taxon>Gammaproteobacteria</taxon>
        <taxon>Oceanospirillales</taxon>
        <taxon>Halomonadaceae</taxon>
        <taxon>Vreelandella</taxon>
    </lineage>
</organism>
<dbReference type="Proteomes" id="UP000466130">
    <property type="component" value="Unassembled WGS sequence"/>
</dbReference>
<dbReference type="Gene3D" id="1.25.40.10">
    <property type="entry name" value="Tetratricopeptide repeat domain"/>
    <property type="match status" value="2"/>
</dbReference>
<protein>
    <submittedName>
        <fullName evidence="3">Tetratricopeptide repeat protein</fullName>
    </submittedName>
</protein>
<gene>
    <name evidence="3" type="ORF">F1978_12720</name>
</gene>
<keyword evidence="1" id="KW-1133">Transmembrane helix</keyword>
<reference evidence="3 4" key="1">
    <citation type="submission" date="2019-09" db="EMBL/GenBank/DDBJ databases">
        <title>The Halomonas whole genome shotgun (WGS).</title>
        <authorList>
            <person name="Xie Z."/>
        </authorList>
    </citation>
    <scope>NUCLEOTIDE SEQUENCE [LARGE SCALE GENOMIC DNA]</scope>
    <source>
        <strain evidence="3 4">NBT06E8</strain>
    </source>
</reference>
<dbReference type="Pfam" id="PF24604">
    <property type="entry name" value="B-barrel_PelB_C"/>
    <property type="match status" value="1"/>
</dbReference>
<keyword evidence="1" id="KW-0472">Membrane</keyword>
<evidence type="ECO:0000313" key="3">
    <source>
        <dbReference type="EMBL" id="KAE8437734.1"/>
    </source>
</evidence>
<dbReference type="EMBL" id="VWRT01000014">
    <property type="protein sequence ID" value="KAE8437734.1"/>
    <property type="molecule type" value="Genomic_DNA"/>
</dbReference>
<keyword evidence="1" id="KW-0812">Transmembrane</keyword>
<dbReference type="SUPFAM" id="SSF48452">
    <property type="entry name" value="TPR-like"/>
    <property type="match status" value="1"/>
</dbReference>
<dbReference type="Pfam" id="PF13429">
    <property type="entry name" value="TPR_15"/>
    <property type="match status" value="1"/>
</dbReference>
<evidence type="ECO:0000256" key="1">
    <source>
        <dbReference type="SAM" id="Phobius"/>
    </source>
</evidence>
<dbReference type="InterPro" id="IPR057306">
    <property type="entry name" value="B-barrel_PelB_C"/>
</dbReference>